<dbReference type="PANTHER" id="PTHR33375:SF1">
    <property type="entry name" value="CHROMOSOME-PARTITIONING PROTEIN PARB-RELATED"/>
    <property type="match status" value="1"/>
</dbReference>
<dbReference type="EMBL" id="BART01016116">
    <property type="protein sequence ID" value="GAG77703.1"/>
    <property type="molecule type" value="Genomic_DNA"/>
</dbReference>
<evidence type="ECO:0000259" key="1">
    <source>
        <dbReference type="SMART" id="SM00470"/>
    </source>
</evidence>
<feature type="domain" description="ParB-like N-terminal" evidence="1">
    <location>
        <begin position="8"/>
        <end position="104"/>
    </location>
</feature>
<dbReference type="InterPro" id="IPR036086">
    <property type="entry name" value="ParB/Sulfiredoxin_sf"/>
</dbReference>
<dbReference type="SMART" id="SM00470">
    <property type="entry name" value="ParB"/>
    <property type="match status" value="1"/>
</dbReference>
<dbReference type="PANTHER" id="PTHR33375">
    <property type="entry name" value="CHROMOSOME-PARTITIONING PROTEIN PARB-RELATED"/>
    <property type="match status" value="1"/>
</dbReference>
<dbReference type="AlphaFoldDB" id="X1B055"/>
<sequence>MKKKIGVKTIKKKDIIYPSPRNPRLATLSAKDSSVIALAKSIQKNDLQYPPIVLALPNGKYEAIDGDRRLVAVFDILHWDEVEATVWEIDNDLELFYLKLATNWDRQDFSSMEKGRYLYTIAVEEVAKDGLNIDEVWSQRTLRHEYIRRIADNLAKSKSMVSRNIGLWLSVPRESRNQIAQRQEDVIQGKVTPATAFKVITQGKKLGDVEGVWNAFIPKKGPVKVSVKEIDLLAKKIRSGQIVNTAHVIEFRKQKTIDDWKTLAMTVTREEEVMA</sequence>
<protein>
    <recommendedName>
        <fullName evidence="1">ParB-like N-terminal domain-containing protein</fullName>
    </recommendedName>
</protein>
<dbReference type="GO" id="GO:0007059">
    <property type="term" value="P:chromosome segregation"/>
    <property type="evidence" value="ECO:0007669"/>
    <property type="project" value="TreeGrafter"/>
</dbReference>
<organism evidence="2">
    <name type="scientific">marine sediment metagenome</name>
    <dbReference type="NCBI Taxonomy" id="412755"/>
    <lineage>
        <taxon>unclassified sequences</taxon>
        <taxon>metagenomes</taxon>
        <taxon>ecological metagenomes</taxon>
    </lineage>
</organism>
<dbReference type="InterPro" id="IPR003115">
    <property type="entry name" value="ParB_N"/>
</dbReference>
<dbReference type="GO" id="GO:0005694">
    <property type="term" value="C:chromosome"/>
    <property type="evidence" value="ECO:0007669"/>
    <property type="project" value="TreeGrafter"/>
</dbReference>
<evidence type="ECO:0000313" key="2">
    <source>
        <dbReference type="EMBL" id="GAG77703.1"/>
    </source>
</evidence>
<feature type="non-terminal residue" evidence="2">
    <location>
        <position position="275"/>
    </location>
</feature>
<accession>X1B055</accession>
<gene>
    <name evidence="2" type="ORF">S01H4_31096</name>
</gene>
<dbReference type="Gene3D" id="3.90.1530.10">
    <property type="entry name" value="Conserved hypothetical protein from pyrococcus furiosus pfu- 392566-001, ParB domain"/>
    <property type="match status" value="1"/>
</dbReference>
<reference evidence="2" key="1">
    <citation type="journal article" date="2014" name="Front. Microbiol.">
        <title>High frequency of phylogenetically diverse reductive dehalogenase-homologous genes in deep subseafloor sedimentary metagenomes.</title>
        <authorList>
            <person name="Kawai M."/>
            <person name="Futagami T."/>
            <person name="Toyoda A."/>
            <person name="Takaki Y."/>
            <person name="Nishi S."/>
            <person name="Hori S."/>
            <person name="Arai W."/>
            <person name="Tsubouchi T."/>
            <person name="Morono Y."/>
            <person name="Uchiyama I."/>
            <person name="Ito T."/>
            <person name="Fujiyama A."/>
            <person name="Inagaki F."/>
            <person name="Takami H."/>
        </authorList>
    </citation>
    <scope>NUCLEOTIDE SEQUENCE</scope>
    <source>
        <strain evidence="2">Expedition CK06-06</strain>
    </source>
</reference>
<proteinExistence type="predicted"/>
<comment type="caution">
    <text evidence="2">The sequence shown here is derived from an EMBL/GenBank/DDBJ whole genome shotgun (WGS) entry which is preliminary data.</text>
</comment>
<name>X1B055_9ZZZZ</name>
<dbReference type="SUPFAM" id="SSF110849">
    <property type="entry name" value="ParB/Sulfiredoxin"/>
    <property type="match status" value="1"/>
</dbReference>
<dbReference type="Pfam" id="PF02195">
    <property type="entry name" value="ParB_N"/>
    <property type="match status" value="1"/>
</dbReference>
<dbReference type="InterPro" id="IPR050336">
    <property type="entry name" value="Chromosome_partition/occlusion"/>
</dbReference>